<dbReference type="EMBL" id="NFZW01000034">
    <property type="protein sequence ID" value="RFA32101.1"/>
    <property type="molecule type" value="Genomic_DNA"/>
</dbReference>
<proteinExistence type="inferred from homology"/>
<feature type="transmembrane region" description="Helical" evidence="4">
    <location>
        <begin position="6"/>
        <end position="25"/>
    </location>
</feature>
<evidence type="ECO:0000256" key="2">
    <source>
        <dbReference type="ARBA" id="ARBA00022676"/>
    </source>
</evidence>
<comment type="similarity">
    <text evidence="1">Belongs to the glycosyltransferase 2 family.</text>
</comment>
<comment type="caution">
    <text evidence="6">The sequence shown here is derived from an EMBL/GenBank/DDBJ whole genome shotgun (WGS) entry which is preliminary data.</text>
</comment>
<keyword evidence="7" id="KW-1185">Reference proteome</keyword>
<dbReference type="PANTHER" id="PTHR43630">
    <property type="entry name" value="POLY-BETA-1,6-N-ACETYL-D-GLUCOSAMINE SYNTHASE"/>
    <property type="match status" value="1"/>
</dbReference>
<dbReference type="InterPro" id="IPR029044">
    <property type="entry name" value="Nucleotide-diphossugar_trans"/>
</dbReference>
<dbReference type="RefSeq" id="WP_116303910.1">
    <property type="nucleotide sequence ID" value="NZ_NFZV01000033.1"/>
</dbReference>
<dbReference type="SUPFAM" id="SSF53448">
    <property type="entry name" value="Nucleotide-diphospho-sugar transferases"/>
    <property type="match status" value="1"/>
</dbReference>
<organism evidence="6 7">
    <name type="scientific">Alkalilimnicola ehrlichii</name>
    <dbReference type="NCBI Taxonomy" id="351052"/>
    <lineage>
        <taxon>Bacteria</taxon>
        <taxon>Pseudomonadati</taxon>
        <taxon>Pseudomonadota</taxon>
        <taxon>Gammaproteobacteria</taxon>
        <taxon>Chromatiales</taxon>
        <taxon>Ectothiorhodospiraceae</taxon>
        <taxon>Alkalilimnicola</taxon>
    </lineage>
</organism>
<dbReference type="Pfam" id="PF00535">
    <property type="entry name" value="Glycos_transf_2"/>
    <property type="match status" value="1"/>
</dbReference>
<keyword evidence="2" id="KW-0328">Glycosyltransferase</keyword>
<keyword evidence="4" id="KW-1133">Transmembrane helix</keyword>
<dbReference type="CDD" id="cd06439">
    <property type="entry name" value="CESA_like_1"/>
    <property type="match status" value="1"/>
</dbReference>
<dbReference type="GO" id="GO:0016757">
    <property type="term" value="F:glycosyltransferase activity"/>
    <property type="evidence" value="ECO:0007669"/>
    <property type="project" value="UniProtKB-KW"/>
</dbReference>
<name>A0A3E0WIX5_9GAMM</name>
<accession>A0A3E0WIX5</accession>
<feature type="transmembrane region" description="Helical" evidence="4">
    <location>
        <begin position="287"/>
        <end position="305"/>
    </location>
</feature>
<dbReference type="PANTHER" id="PTHR43630:SF1">
    <property type="entry name" value="POLY-BETA-1,6-N-ACETYL-D-GLUCOSAMINE SYNTHASE"/>
    <property type="match status" value="1"/>
</dbReference>
<keyword evidence="4" id="KW-0812">Transmembrane</keyword>
<feature type="transmembrane region" description="Helical" evidence="4">
    <location>
        <begin position="344"/>
        <end position="364"/>
    </location>
</feature>
<evidence type="ECO:0000256" key="4">
    <source>
        <dbReference type="SAM" id="Phobius"/>
    </source>
</evidence>
<sequence>METVFWIAFIGAIYSYFLYPLVLVLTPGRQPTQPHPSTGMPKLTLVVTVYNEAERVRAKLDNCLGLRYPSDRLEILIASDASDDGTDAIVKEYAERGVRLVRADRRLGKEHAQRLAIQEAEGEILVFSDAATRIPHDSLLRIVEGFSDPSVGAISSEDRFVAPDGRVVGEGAYVRYEMWLRRLESDVHSLVGLSGSFFAARRRVCQEWDIHSPSDFNTALNCARLGYVAVSDPDLNGFYPAIQEEKREYQRKLRTVIRGITSLVRQPAVLNPFQYGFFSFQVWSHKVMRWLVPWFLLALLLASFALATQSWFYATALAGQLVFYALVITGMLCNPLRARTFVKIPYFFVQVNVAIAHATLAFLLGKRVTTWQPSKR</sequence>
<evidence type="ECO:0000259" key="5">
    <source>
        <dbReference type="Pfam" id="PF00535"/>
    </source>
</evidence>
<gene>
    <name evidence="6" type="ORF">CAL65_20415</name>
</gene>
<keyword evidence="4" id="KW-0472">Membrane</keyword>
<dbReference type="AlphaFoldDB" id="A0A3E0WIX5"/>
<dbReference type="Proteomes" id="UP000256763">
    <property type="component" value="Unassembled WGS sequence"/>
</dbReference>
<evidence type="ECO:0000313" key="6">
    <source>
        <dbReference type="EMBL" id="RFA32101.1"/>
    </source>
</evidence>
<feature type="transmembrane region" description="Helical" evidence="4">
    <location>
        <begin position="311"/>
        <end position="332"/>
    </location>
</feature>
<dbReference type="Gene3D" id="3.90.550.10">
    <property type="entry name" value="Spore Coat Polysaccharide Biosynthesis Protein SpsA, Chain A"/>
    <property type="match status" value="1"/>
</dbReference>
<evidence type="ECO:0000313" key="7">
    <source>
        <dbReference type="Proteomes" id="UP000256763"/>
    </source>
</evidence>
<reference evidence="7" key="1">
    <citation type="submission" date="2017-05" db="EMBL/GenBank/DDBJ databases">
        <authorList>
            <person name="Sharma S."/>
            <person name="Sidhu C."/>
            <person name="Pinnaka A.K."/>
        </authorList>
    </citation>
    <scope>NUCLEOTIDE SEQUENCE [LARGE SCALE GENOMIC DNA]</scope>
    <source>
        <strain evidence="7">AK93</strain>
    </source>
</reference>
<dbReference type="InterPro" id="IPR001173">
    <property type="entry name" value="Glyco_trans_2-like"/>
</dbReference>
<protein>
    <submittedName>
        <fullName evidence="6">Glycosyl transferase</fullName>
    </submittedName>
</protein>
<keyword evidence="3 6" id="KW-0808">Transferase</keyword>
<evidence type="ECO:0000256" key="1">
    <source>
        <dbReference type="ARBA" id="ARBA00006739"/>
    </source>
</evidence>
<evidence type="ECO:0000256" key="3">
    <source>
        <dbReference type="ARBA" id="ARBA00022679"/>
    </source>
</evidence>
<dbReference type="OrthoDB" id="9805612at2"/>
<feature type="domain" description="Glycosyltransferase 2-like" evidence="5">
    <location>
        <begin position="45"/>
        <end position="204"/>
    </location>
</feature>